<dbReference type="GO" id="GO:0030686">
    <property type="term" value="C:90S preribosome"/>
    <property type="evidence" value="ECO:0007669"/>
    <property type="project" value="TreeGrafter"/>
</dbReference>
<dbReference type="EMBL" id="JAEFCI010003828">
    <property type="protein sequence ID" value="KAG5461319.1"/>
    <property type="molecule type" value="Genomic_DNA"/>
</dbReference>
<evidence type="ECO:0000313" key="3">
    <source>
        <dbReference type="EMBL" id="KAG5461319.1"/>
    </source>
</evidence>
<keyword evidence="4" id="KW-1185">Reference proteome</keyword>
<dbReference type="InterPro" id="IPR008333">
    <property type="entry name" value="Cbr1-like_FAD-bd_dom"/>
</dbReference>
<dbReference type="InterPro" id="IPR052575">
    <property type="entry name" value="SSU_processome_comp_20"/>
</dbReference>
<dbReference type="SUPFAM" id="SSF63380">
    <property type="entry name" value="Riboflavin synthase domain-like"/>
    <property type="match status" value="1"/>
</dbReference>
<feature type="domain" description="U3 small nucleolar RNA-associated protein 20 C-terminal" evidence="2">
    <location>
        <begin position="41"/>
        <end position="115"/>
    </location>
</feature>
<organism evidence="3 4">
    <name type="scientific">Olpidium bornovanus</name>
    <dbReference type="NCBI Taxonomy" id="278681"/>
    <lineage>
        <taxon>Eukaryota</taxon>
        <taxon>Fungi</taxon>
        <taxon>Fungi incertae sedis</taxon>
        <taxon>Olpidiomycota</taxon>
        <taxon>Olpidiomycotina</taxon>
        <taxon>Olpidiomycetes</taxon>
        <taxon>Olpidiales</taxon>
        <taxon>Olpidiaceae</taxon>
        <taxon>Olpidium</taxon>
    </lineage>
</organism>
<proteinExistence type="predicted"/>
<dbReference type="GO" id="GO:0032040">
    <property type="term" value="C:small-subunit processome"/>
    <property type="evidence" value="ECO:0007669"/>
    <property type="project" value="TreeGrafter"/>
</dbReference>
<dbReference type="PANTHER" id="PTHR17695:SF11">
    <property type="entry name" value="SMALL SUBUNIT PROCESSOME COMPONENT 20 HOMOLOG"/>
    <property type="match status" value="1"/>
</dbReference>
<evidence type="ECO:0000313" key="4">
    <source>
        <dbReference type="Proteomes" id="UP000673691"/>
    </source>
</evidence>
<evidence type="ECO:0000259" key="1">
    <source>
        <dbReference type="Pfam" id="PF00970"/>
    </source>
</evidence>
<dbReference type="Gene3D" id="2.40.30.10">
    <property type="entry name" value="Translation factors"/>
    <property type="match status" value="1"/>
</dbReference>
<gene>
    <name evidence="3" type="ORF">BJ554DRAFT_6504</name>
</gene>
<evidence type="ECO:0000259" key="2">
    <source>
        <dbReference type="Pfam" id="PF23099"/>
    </source>
</evidence>
<dbReference type="OrthoDB" id="432685at2759"/>
<sequence>MIGPLHRTVDDETAKGDAIGQWTLGIARRPPAKLALLADLDLKLLAQEVLDLIQKAAGTTDFLHVYNSVRGRISLVRAQRRQKRVVQATTDPEIRAKRKLARNASKRGARKRKNEEFAKAREKLSVMLLLRSALRLPATPAAPAVARRAAAPATAYPIPWAHAAVGAACCAPIIYHMFTREKAHQEHVPAAMGGHAAAEADGPVECALDPKEFKPYALKSVRDVSHNTKIFSFALPDATKSLGLPRLTVSRLRPGPFSADTPISTDADKGKFDLLV</sequence>
<accession>A0A8H8DJX6</accession>
<dbReference type="InterPro" id="IPR017938">
    <property type="entry name" value="Riboflavin_synthase-like_b-brl"/>
</dbReference>
<dbReference type="AlphaFoldDB" id="A0A8H8DJX6"/>
<feature type="non-terminal residue" evidence="3">
    <location>
        <position position="276"/>
    </location>
</feature>
<comment type="caution">
    <text evidence="3">The sequence shown here is derived from an EMBL/GenBank/DDBJ whole genome shotgun (WGS) entry which is preliminary data.</text>
</comment>
<reference evidence="3 4" key="1">
    <citation type="journal article" name="Sci. Rep.">
        <title>Genome-scale phylogenetic analyses confirm Olpidium as the closest living zoosporic fungus to the non-flagellated, terrestrial fungi.</title>
        <authorList>
            <person name="Chang Y."/>
            <person name="Rochon D."/>
            <person name="Sekimoto S."/>
            <person name="Wang Y."/>
            <person name="Chovatia M."/>
            <person name="Sandor L."/>
            <person name="Salamov A."/>
            <person name="Grigoriev I.V."/>
            <person name="Stajich J.E."/>
            <person name="Spatafora J.W."/>
        </authorList>
    </citation>
    <scope>NUCLEOTIDE SEQUENCE [LARGE SCALE GENOMIC DNA]</scope>
    <source>
        <strain evidence="3">S191</strain>
    </source>
</reference>
<protein>
    <submittedName>
        <fullName evidence="3">Uncharacterized protein</fullName>
    </submittedName>
</protein>
<dbReference type="PANTHER" id="PTHR17695">
    <property type="entry name" value="SMALL SUBUNIT PROCESSOME COMPONENT 20 HOMOLOG"/>
    <property type="match status" value="1"/>
</dbReference>
<dbReference type="InterPro" id="IPR057525">
    <property type="entry name" value="UTP20_C"/>
</dbReference>
<dbReference type="Pfam" id="PF23099">
    <property type="entry name" value="UTP20_C"/>
    <property type="match status" value="1"/>
</dbReference>
<dbReference type="Pfam" id="PF00970">
    <property type="entry name" value="FAD_binding_6"/>
    <property type="match status" value="1"/>
</dbReference>
<name>A0A8H8DJX6_9FUNG</name>
<dbReference type="Proteomes" id="UP000673691">
    <property type="component" value="Unassembled WGS sequence"/>
</dbReference>
<feature type="domain" description="Flavoprotein pyridine nucleotide cytochrome reductase-like FAD-binding" evidence="1">
    <location>
        <begin position="217"/>
        <end position="276"/>
    </location>
</feature>